<name>A0AB39XKB3_9BRAD</name>
<reference evidence="1" key="1">
    <citation type="submission" date="2024-08" db="EMBL/GenBank/DDBJ databases">
        <authorList>
            <person name="Chaddad Z."/>
            <person name="Lamrabet M."/>
            <person name="Bouhnik O."/>
            <person name="Alami S."/>
            <person name="Wipf D."/>
            <person name="Courty P.E."/>
            <person name="Missbah El Idrissi M."/>
        </authorList>
    </citation>
    <scope>NUCLEOTIDE SEQUENCE</scope>
    <source>
        <strain evidence="1">LLZ17</strain>
    </source>
</reference>
<dbReference type="Gene3D" id="3.30.420.240">
    <property type="match status" value="1"/>
</dbReference>
<gene>
    <name evidence="1" type="ORF">AB8Z38_02340</name>
</gene>
<sequence length="242" mass="26767">MRRKHRGWNPASAAAEYGAQFRSDVETFVNREAVEACVSVGVQERSPISGVTYSAFVDPSGGSADSMTLAIGHWQDDVVVIDAVRERRPPFNPEDVVLEFAAILKSYRISAVTGDRYAGEWPRERFREQGIAYELATKPKSDLYREFLPAINSRMVDLLEDARLFAQIIGLERRTARGGRDSVDHAPGAHDDLANSVAGVVAALASRGHGYDSSMEWVSGPEPGQGRSLWEHPYFNGGRSRW</sequence>
<evidence type="ECO:0008006" key="2">
    <source>
        <dbReference type="Google" id="ProtNLM"/>
    </source>
</evidence>
<dbReference type="RefSeq" id="WP_369722922.1">
    <property type="nucleotide sequence ID" value="NZ_CP165734.1"/>
</dbReference>
<dbReference type="EMBL" id="CP165734">
    <property type="protein sequence ID" value="XDV58399.1"/>
    <property type="molecule type" value="Genomic_DNA"/>
</dbReference>
<proteinExistence type="predicted"/>
<organism evidence="1">
    <name type="scientific">Bradyrhizobium sp. LLZ17</name>
    <dbReference type="NCBI Taxonomy" id="3239388"/>
    <lineage>
        <taxon>Bacteria</taxon>
        <taxon>Pseudomonadati</taxon>
        <taxon>Pseudomonadota</taxon>
        <taxon>Alphaproteobacteria</taxon>
        <taxon>Hyphomicrobiales</taxon>
        <taxon>Nitrobacteraceae</taxon>
        <taxon>Bradyrhizobium</taxon>
    </lineage>
</organism>
<evidence type="ECO:0000313" key="1">
    <source>
        <dbReference type="EMBL" id="XDV58399.1"/>
    </source>
</evidence>
<protein>
    <recommendedName>
        <fullName evidence="2">Terminase large subunit gp17-like C-terminal domain-containing protein</fullName>
    </recommendedName>
</protein>
<accession>A0AB39XKB3</accession>
<dbReference type="AlphaFoldDB" id="A0AB39XKB3"/>